<feature type="domain" description="4Fe-4S His(Cys)3-ligated-type" evidence="16">
    <location>
        <begin position="103"/>
        <end position="142"/>
    </location>
</feature>
<evidence type="ECO:0000256" key="11">
    <source>
        <dbReference type="ARBA" id="ARBA00023027"/>
    </source>
</evidence>
<keyword evidence="8" id="KW-1278">Translocase</keyword>
<organism evidence="17 18">
    <name type="scientific">Ilumatobacter coccineus</name>
    <dbReference type="NCBI Taxonomy" id="467094"/>
    <lineage>
        <taxon>Bacteria</taxon>
        <taxon>Bacillati</taxon>
        <taxon>Actinomycetota</taxon>
        <taxon>Acidimicrobiia</taxon>
        <taxon>Acidimicrobiales</taxon>
        <taxon>Ilumatobacteraceae</taxon>
        <taxon>Ilumatobacter</taxon>
    </lineage>
</organism>
<feature type="compositionally biased region" description="Acidic residues" evidence="14">
    <location>
        <begin position="1"/>
        <end position="18"/>
    </location>
</feature>
<comment type="similarity">
    <text evidence="3">Belongs to the complex I 75 kDa subunit family.</text>
</comment>
<evidence type="ECO:0000256" key="2">
    <source>
        <dbReference type="ARBA" id="ARBA00004370"/>
    </source>
</evidence>
<dbReference type="InterPro" id="IPR019574">
    <property type="entry name" value="NADH_UbQ_OxRdtase_Gsu_4Fe4S-bd"/>
</dbReference>
<dbReference type="PROSITE" id="PS51839">
    <property type="entry name" value="4FE4S_HC3"/>
    <property type="match status" value="1"/>
</dbReference>
<comment type="subcellular location">
    <subcellularLocation>
        <location evidence="2">Membrane</location>
    </subcellularLocation>
</comment>
<evidence type="ECO:0000256" key="6">
    <source>
        <dbReference type="ARBA" id="ARBA00022719"/>
    </source>
</evidence>
<sequence length="213" mass="23407">MSDETPDVELDTDVEPTPEPDPNAVTIILNGREVVARKGELVIDAAERHGEYIPRFCYHPRLTSVGKCRQCLVEIDTGRGPAIQPSCMVPVADKMAIETRSETVKRTQEGILELLLANHPLDCPVCDKGGECPLQDQAVSHGPGESRYVEAKRTYDKPIAISDHILLDRERCILCDRSTSPSAAISPRWQPSPTIRLPPISPAISPRSVRSVP</sequence>
<dbReference type="Gene3D" id="3.10.20.740">
    <property type="match status" value="1"/>
</dbReference>
<evidence type="ECO:0000256" key="13">
    <source>
        <dbReference type="ARBA" id="ARBA00034078"/>
    </source>
</evidence>
<evidence type="ECO:0000259" key="16">
    <source>
        <dbReference type="PROSITE" id="PS51839"/>
    </source>
</evidence>
<keyword evidence="11" id="KW-0520">NAD</keyword>
<evidence type="ECO:0000313" key="17">
    <source>
        <dbReference type="EMBL" id="PIE33145.1"/>
    </source>
</evidence>
<dbReference type="PROSITE" id="PS51085">
    <property type="entry name" value="2FE2S_FER_2"/>
    <property type="match status" value="1"/>
</dbReference>
<dbReference type="GO" id="GO:0003954">
    <property type="term" value="F:NADH dehydrogenase activity"/>
    <property type="evidence" value="ECO:0007669"/>
    <property type="project" value="TreeGrafter"/>
</dbReference>
<keyword evidence="4" id="KW-0004">4Fe-4S</keyword>
<evidence type="ECO:0008006" key="19">
    <source>
        <dbReference type="Google" id="ProtNLM"/>
    </source>
</evidence>
<evidence type="ECO:0000256" key="12">
    <source>
        <dbReference type="ARBA" id="ARBA00023136"/>
    </source>
</evidence>
<evidence type="ECO:0000256" key="1">
    <source>
        <dbReference type="ARBA" id="ARBA00001966"/>
    </source>
</evidence>
<dbReference type="InterPro" id="IPR036010">
    <property type="entry name" value="2Fe-2S_ferredoxin-like_sf"/>
</dbReference>
<dbReference type="GO" id="GO:0048038">
    <property type="term" value="F:quinone binding"/>
    <property type="evidence" value="ECO:0007669"/>
    <property type="project" value="UniProtKB-KW"/>
</dbReference>
<gene>
    <name evidence="17" type="ORF">CSA55_02210</name>
</gene>
<dbReference type="CDD" id="cd00207">
    <property type="entry name" value="fer2"/>
    <property type="match status" value="1"/>
</dbReference>
<keyword evidence="9" id="KW-0408">Iron</keyword>
<evidence type="ECO:0000256" key="7">
    <source>
        <dbReference type="ARBA" id="ARBA00022723"/>
    </source>
</evidence>
<dbReference type="GO" id="GO:0016020">
    <property type="term" value="C:membrane"/>
    <property type="evidence" value="ECO:0007669"/>
    <property type="project" value="UniProtKB-SubCell"/>
</dbReference>
<dbReference type="InterPro" id="IPR001041">
    <property type="entry name" value="2Fe-2S_ferredoxin-type"/>
</dbReference>
<comment type="cofactor">
    <cofactor evidence="13">
        <name>[2Fe-2S] cluster</name>
        <dbReference type="ChEBI" id="CHEBI:190135"/>
    </cofactor>
</comment>
<evidence type="ECO:0000256" key="14">
    <source>
        <dbReference type="SAM" id="MobiDB-lite"/>
    </source>
</evidence>
<reference evidence="17 18" key="1">
    <citation type="submission" date="2017-10" db="EMBL/GenBank/DDBJ databases">
        <title>Novel microbial diversity and functional potential in the marine mammal oral microbiome.</title>
        <authorList>
            <person name="Dudek N.K."/>
            <person name="Sun C.L."/>
            <person name="Burstein D."/>
            <person name="Kantor R.S."/>
            <person name="Aliaga Goltsman D.S."/>
            <person name="Bik E.M."/>
            <person name="Thomas B.C."/>
            <person name="Banfield J.F."/>
            <person name="Relman D.A."/>
        </authorList>
    </citation>
    <scope>NUCLEOTIDE SEQUENCE [LARGE SCALE GENOMIC DNA]</scope>
    <source>
        <strain evidence="17">DOLJORAL78_61_10</strain>
    </source>
</reference>
<feature type="region of interest" description="Disordered" evidence="14">
    <location>
        <begin position="1"/>
        <end position="22"/>
    </location>
</feature>
<feature type="compositionally biased region" description="Polar residues" evidence="14">
    <location>
        <begin position="181"/>
        <end position="193"/>
    </location>
</feature>
<dbReference type="Pfam" id="PF10588">
    <property type="entry name" value="NADH-G_4Fe-4S_3"/>
    <property type="match status" value="1"/>
</dbReference>
<keyword evidence="10" id="KW-0411">Iron-sulfur</keyword>
<accession>A0A2G6KBY1</accession>
<comment type="cofactor">
    <cofactor evidence="1">
        <name>[4Fe-4S] cluster</name>
        <dbReference type="ChEBI" id="CHEBI:49883"/>
    </cofactor>
</comment>
<name>A0A2G6KBY1_9ACTN</name>
<dbReference type="PROSITE" id="PS00642">
    <property type="entry name" value="COMPLEX1_75K_2"/>
    <property type="match status" value="1"/>
</dbReference>
<dbReference type="GO" id="GO:0008137">
    <property type="term" value="F:NADH dehydrogenase (ubiquinone) activity"/>
    <property type="evidence" value="ECO:0007669"/>
    <property type="project" value="InterPro"/>
</dbReference>
<evidence type="ECO:0000256" key="9">
    <source>
        <dbReference type="ARBA" id="ARBA00023004"/>
    </source>
</evidence>
<proteinExistence type="inferred from homology"/>
<dbReference type="GO" id="GO:0046872">
    <property type="term" value="F:metal ion binding"/>
    <property type="evidence" value="ECO:0007669"/>
    <property type="project" value="UniProtKB-KW"/>
</dbReference>
<dbReference type="EMBL" id="PDSL01000036">
    <property type="protein sequence ID" value="PIE33145.1"/>
    <property type="molecule type" value="Genomic_DNA"/>
</dbReference>
<dbReference type="InterPro" id="IPR000283">
    <property type="entry name" value="NADH_UbQ_OxRdtase_75kDa_su_CS"/>
</dbReference>
<dbReference type="GO" id="GO:0042773">
    <property type="term" value="P:ATP synthesis coupled electron transport"/>
    <property type="evidence" value="ECO:0007669"/>
    <property type="project" value="InterPro"/>
</dbReference>
<comment type="caution">
    <text evidence="17">The sequence shown here is derived from an EMBL/GenBank/DDBJ whole genome shotgun (WGS) entry which is preliminary data.</text>
</comment>
<evidence type="ECO:0000256" key="10">
    <source>
        <dbReference type="ARBA" id="ARBA00023014"/>
    </source>
</evidence>
<feature type="domain" description="2Fe-2S ferredoxin-type" evidence="15">
    <location>
        <begin position="23"/>
        <end position="103"/>
    </location>
</feature>
<dbReference type="InterPro" id="IPR050123">
    <property type="entry name" value="Prok_molybdopt-oxidoreductase"/>
</dbReference>
<evidence type="ECO:0000256" key="8">
    <source>
        <dbReference type="ARBA" id="ARBA00022967"/>
    </source>
</evidence>
<evidence type="ECO:0000256" key="5">
    <source>
        <dbReference type="ARBA" id="ARBA00022714"/>
    </source>
</evidence>
<dbReference type="GO" id="GO:0051537">
    <property type="term" value="F:2 iron, 2 sulfur cluster binding"/>
    <property type="evidence" value="ECO:0007669"/>
    <property type="project" value="UniProtKB-KW"/>
</dbReference>
<dbReference type="SMART" id="SM00929">
    <property type="entry name" value="NADH-G_4Fe-4S_3"/>
    <property type="match status" value="1"/>
</dbReference>
<dbReference type="PROSITE" id="PS00641">
    <property type="entry name" value="COMPLEX1_75K_1"/>
    <property type="match status" value="1"/>
</dbReference>
<dbReference type="GO" id="GO:0051539">
    <property type="term" value="F:4 iron, 4 sulfur cluster binding"/>
    <property type="evidence" value="ECO:0007669"/>
    <property type="project" value="UniProtKB-KW"/>
</dbReference>
<feature type="region of interest" description="Disordered" evidence="14">
    <location>
        <begin position="181"/>
        <end position="213"/>
    </location>
</feature>
<evidence type="ECO:0000313" key="18">
    <source>
        <dbReference type="Proteomes" id="UP000230914"/>
    </source>
</evidence>
<dbReference type="FunFam" id="3.10.20.740:FF:000004">
    <property type="entry name" value="NADH-quinone oxidoreductase"/>
    <property type="match status" value="1"/>
</dbReference>
<dbReference type="PANTHER" id="PTHR43105">
    <property type="entry name" value="RESPIRATORY NITRATE REDUCTASE"/>
    <property type="match status" value="1"/>
</dbReference>
<protein>
    <recommendedName>
        <fullName evidence="19">NADH-quinone oxidoreductase subunit G</fullName>
    </recommendedName>
</protein>
<dbReference type="Pfam" id="PF13510">
    <property type="entry name" value="Fer2_4"/>
    <property type="match status" value="1"/>
</dbReference>
<evidence type="ECO:0000256" key="3">
    <source>
        <dbReference type="ARBA" id="ARBA00005404"/>
    </source>
</evidence>
<dbReference type="PANTHER" id="PTHR43105:SF10">
    <property type="entry name" value="NADH-QUINONE OXIDOREDUCTASE SUBUNIT G"/>
    <property type="match status" value="1"/>
</dbReference>
<keyword evidence="12" id="KW-0472">Membrane</keyword>
<evidence type="ECO:0000259" key="15">
    <source>
        <dbReference type="PROSITE" id="PS51085"/>
    </source>
</evidence>
<evidence type="ECO:0000256" key="4">
    <source>
        <dbReference type="ARBA" id="ARBA00022485"/>
    </source>
</evidence>
<dbReference type="AlphaFoldDB" id="A0A2G6KBY1"/>
<keyword evidence="7" id="KW-0479">Metal-binding</keyword>
<keyword evidence="6" id="KW-0874">Quinone</keyword>
<dbReference type="Proteomes" id="UP000230914">
    <property type="component" value="Unassembled WGS sequence"/>
</dbReference>
<keyword evidence="5" id="KW-0001">2Fe-2S</keyword>
<dbReference type="SUPFAM" id="SSF54292">
    <property type="entry name" value="2Fe-2S ferredoxin-like"/>
    <property type="match status" value="1"/>
</dbReference>